<keyword evidence="1" id="KW-0539">Nucleus</keyword>
<reference evidence="4 5" key="1">
    <citation type="submission" date="2024-07" db="EMBL/GenBank/DDBJ databases">
        <title>Section-level genome sequencing and comparative genomics of Aspergillus sections Usti and Cavernicolus.</title>
        <authorList>
            <consortium name="Lawrence Berkeley National Laboratory"/>
            <person name="Nybo J.L."/>
            <person name="Vesth T.C."/>
            <person name="Theobald S."/>
            <person name="Frisvad J.C."/>
            <person name="Larsen T.O."/>
            <person name="Kjaerboelling I."/>
            <person name="Rothschild-Mancinelli K."/>
            <person name="Lyhne E.K."/>
            <person name="Kogle M.E."/>
            <person name="Barry K."/>
            <person name="Clum A."/>
            <person name="Na H."/>
            <person name="Ledsgaard L."/>
            <person name="Lin J."/>
            <person name="Lipzen A."/>
            <person name="Kuo A."/>
            <person name="Riley R."/>
            <person name="Mondo S."/>
            <person name="Labutti K."/>
            <person name="Haridas S."/>
            <person name="Pangalinan J."/>
            <person name="Salamov A.A."/>
            <person name="Simmons B.A."/>
            <person name="Magnuson J.K."/>
            <person name="Chen J."/>
            <person name="Drula E."/>
            <person name="Henrissat B."/>
            <person name="Wiebenga A."/>
            <person name="Lubbers R.J."/>
            <person name="Gomes A.C."/>
            <person name="Makela M.R."/>
            <person name="Stajich J."/>
            <person name="Grigoriev I.V."/>
            <person name="Mortensen U.H."/>
            <person name="De Vries R.P."/>
            <person name="Baker S.E."/>
            <person name="Andersen M.R."/>
        </authorList>
    </citation>
    <scope>NUCLEOTIDE SEQUENCE [LARGE SCALE GENOMIC DNA]</scope>
    <source>
        <strain evidence="4 5">CBS 123904</strain>
    </source>
</reference>
<evidence type="ECO:0000256" key="2">
    <source>
        <dbReference type="SAM" id="MobiDB-lite"/>
    </source>
</evidence>
<evidence type="ECO:0000313" key="4">
    <source>
        <dbReference type="EMBL" id="KAL2832733.1"/>
    </source>
</evidence>
<dbReference type="CDD" id="cd12148">
    <property type="entry name" value="fungal_TF_MHR"/>
    <property type="match status" value="1"/>
</dbReference>
<accession>A0ABR4IY83</accession>
<organism evidence="4 5">
    <name type="scientific">Aspergillus pseudoustus</name>
    <dbReference type="NCBI Taxonomy" id="1810923"/>
    <lineage>
        <taxon>Eukaryota</taxon>
        <taxon>Fungi</taxon>
        <taxon>Dikarya</taxon>
        <taxon>Ascomycota</taxon>
        <taxon>Pezizomycotina</taxon>
        <taxon>Eurotiomycetes</taxon>
        <taxon>Eurotiomycetidae</taxon>
        <taxon>Eurotiales</taxon>
        <taxon>Aspergillaceae</taxon>
        <taxon>Aspergillus</taxon>
        <taxon>Aspergillus subgen. Nidulantes</taxon>
    </lineage>
</organism>
<proteinExistence type="predicted"/>
<comment type="caution">
    <text evidence="4">The sequence shown here is derived from an EMBL/GenBank/DDBJ whole genome shotgun (WGS) entry which is preliminary data.</text>
</comment>
<keyword evidence="5" id="KW-1185">Reference proteome</keyword>
<name>A0ABR4IY83_9EURO</name>
<evidence type="ECO:0000256" key="1">
    <source>
        <dbReference type="ARBA" id="ARBA00023242"/>
    </source>
</evidence>
<sequence>MLTLAECTPLAPCRNCKKGLASDHAIPATGHQHSDYYRDLLSDMFNLIQSANAPRTDELLEIIRDRGSFQDVRSFLDRALTVTHGSEQPEGASHLIQKLQQEYEVESGMPAFRPKVMDVHYLCDFAPFKVPAHPWTTATDDDALVSHLVSLYFAWDYPFYAFIDCDVFLQHMARGDTYSDFCSPFLVNALLAQACHYSQYSEAYTVPGDVKTKGTDFLAEAEKYLENSRYQKGSVVRLASLQATIILYEMYSMAGIDDYGYMMLNHALEMGEALGIINNPTPLDLARLNYSDEMTMSLQRTAWGLFQIDTIVHANFLRPSRVTDVSIERSDRNTSKPTDLWIPYPIDRRPRPSWLSQCFDEACELSYIARDISRALGSGERDQATLSQRKQEFYTNLREWNAKLPVYFSPERKPAPHIIILQMRYHALLINLYCDSFSEKPPFDSIANKRKRRDSLESNSLEEALRSARSISALVQLHRDEYGIDRAHQFAMYAVMLALFAFLEQRTFSVHDHDFRALTSAFSVMSRRSHVGLKIFQVFRHSVRSRLREDKLADFANLPSGLKELLGDDPQAVPASEGGYFENAGKLVQGEAGDEGEEQQHVASGIGDMLSMYERLSLGKEEEFEGRQRSADGFRFSPPR</sequence>
<gene>
    <name evidence="4" type="ORF">BJY01DRAFT_99551</name>
</gene>
<evidence type="ECO:0000313" key="5">
    <source>
        <dbReference type="Proteomes" id="UP001610446"/>
    </source>
</evidence>
<dbReference type="InterPro" id="IPR007219">
    <property type="entry name" value="XnlR_reg_dom"/>
</dbReference>
<dbReference type="Pfam" id="PF04082">
    <property type="entry name" value="Fungal_trans"/>
    <property type="match status" value="1"/>
</dbReference>
<dbReference type="Proteomes" id="UP001610446">
    <property type="component" value="Unassembled WGS sequence"/>
</dbReference>
<dbReference type="InterPro" id="IPR053187">
    <property type="entry name" value="Notoamide_regulator"/>
</dbReference>
<feature type="domain" description="Xylanolytic transcriptional activator regulatory" evidence="3">
    <location>
        <begin position="150"/>
        <end position="327"/>
    </location>
</feature>
<feature type="region of interest" description="Disordered" evidence="2">
    <location>
        <begin position="621"/>
        <end position="640"/>
    </location>
</feature>
<dbReference type="PANTHER" id="PTHR47256">
    <property type="entry name" value="ZN(II)2CYS6 TRANSCRIPTION FACTOR (EUROFUNG)-RELATED"/>
    <property type="match status" value="1"/>
</dbReference>
<evidence type="ECO:0000259" key="3">
    <source>
        <dbReference type="Pfam" id="PF04082"/>
    </source>
</evidence>
<dbReference type="EMBL" id="JBFXLU010000256">
    <property type="protein sequence ID" value="KAL2832733.1"/>
    <property type="molecule type" value="Genomic_DNA"/>
</dbReference>
<feature type="compositionally biased region" description="Basic and acidic residues" evidence="2">
    <location>
        <begin position="621"/>
        <end position="632"/>
    </location>
</feature>
<protein>
    <submittedName>
        <fullName evidence="4">Pathway-specific regulatory protein</fullName>
    </submittedName>
</protein>
<dbReference type="PANTHER" id="PTHR47256:SF5">
    <property type="entry name" value="ZN(II)2CYS6 TRANSCRIPTION FACTOR (EUROFUNG)"/>
    <property type="match status" value="1"/>
</dbReference>